<dbReference type="GO" id="GO:0015188">
    <property type="term" value="F:L-isoleucine transmembrane transporter activity"/>
    <property type="evidence" value="ECO:0007669"/>
    <property type="project" value="TreeGrafter"/>
</dbReference>
<dbReference type="SUPFAM" id="SSF52540">
    <property type="entry name" value="P-loop containing nucleoside triphosphate hydrolases"/>
    <property type="match status" value="1"/>
</dbReference>
<evidence type="ECO:0000256" key="2">
    <source>
        <dbReference type="ARBA" id="ARBA00022741"/>
    </source>
</evidence>
<dbReference type="GO" id="GO:0042941">
    <property type="term" value="P:D-alanine transmembrane transport"/>
    <property type="evidence" value="ECO:0007669"/>
    <property type="project" value="TreeGrafter"/>
</dbReference>
<dbReference type="PANTHER" id="PTHR45772">
    <property type="entry name" value="CONSERVED COMPONENT OF ABC TRANSPORTER FOR NATURAL AMINO ACIDS-RELATED"/>
    <property type="match status" value="1"/>
</dbReference>
<dbReference type="Pfam" id="PF12399">
    <property type="entry name" value="BCA_ABC_TP_C"/>
    <property type="match status" value="1"/>
</dbReference>
<proteinExistence type="predicted"/>
<evidence type="ECO:0000259" key="4">
    <source>
        <dbReference type="PROSITE" id="PS50893"/>
    </source>
</evidence>
<dbReference type="AlphaFoldDB" id="A0A932GNP9"/>
<evidence type="ECO:0000313" key="6">
    <source>
        <dbReference type="Proteomes" id="UP000741360"/>
    </source>
</evidence>
<dbReference type="GO" id="GO:0015192">
    <property type="term" value="F:L-phenylalanine transmembrane transporter activity"/>
    <property type="evidence" value="ECO:0007669"/>
    <property type="project" value="TreeGrafter"/>
</dbReference>
<dbReference type="Gene3D" id="3.40.50.300">
    <property type="entry name" value="P-loop containing nucleotide triphosphate hydrolases"/>
    <property type="match status" value="1"/>
</dbReference>
<dbReference type="EMBL" id="JACPSX010000090">
    <property type="protein sequence ID" value="MBI3014412.1"/>
    <property type="molecule type" value="Genomic_DNA"/>
</dbReference>
<evidence type="ECO:0000313" key="5">
    <source>
        <dbReference type="EMBL" id="MBI3014412.1"/>
    </source>
</evidence>
<sequence>MALLSLENVSKTFGGVMAVKSVSLQVEPGEVLGVMGPNGSGKTTLFNLVSGALVPNSGTIRFKGAPITGLPPHRICRQGIARTFQLVRPFLGLTARQNILVGLGYGCRPLSGSAAREKSEELLASVGLEGLGDRPASTLTAMDRKRLDLARALATSPDLLLLDEFMAGLNPQETSEAMGLIRRLQARGLTLVLVEHIVWALLELSQRIVVLSAGEKIAEGPPTAIARDPRVVEIYLGSIPFP</sequence>
<dbReference type="PROSITE" id="PS50893">
    <property type="entry name" value="ABC_TRANSPORTER_2"/>
    <property type="match status" value="1"/>
</dbReference>
<keyword evidence="1" id="KW-0813">Transport</keyword>
<gene>
    <name evidence="5" type="ORF">HYY65_04980</name>
</gene>
<protein>
    <submittedName>
        <fullName evidence="5">ABC transporter ATP-binding protein</fullName>
    </submittedName>
</protein>
<dbReference type="InterPro" id="IPR027417">
    <property type="entry name" value="P-loop_NTPase"/>
</dbReference>
<comment type="caution">
    <text evidence="5">The sequence shown here is derived from an EMBL/GenBank/DDBJ whole genome shotgun (WGS) entry which is preliminary data.</text>
</comment>
<accession>A0A932GNP9</accession>
<name>A0A932GNP9_UNCTE</name>
<dbReference type="GO" id="GO:1903806">
    <property type="term" value="P:L-isoleucine import across plasma membrane"/>
    <property type="evidence" value="ECO:0007669"/>
    <property type="project" value="TreeGrafter"/>
</dbReference>
<reference evidence="5" key="1">
    <citation type="submission" date="2020-07" db="EMBL/GenBank/DDBJ databases">
        <title>Huge and variable diversity of episymbiotic CPR bacteria and DPANN archaea in groundwater ecosystems.</title>
        <authorList>
            <person name="He C.Y."/>
            <person name="Keren R."/>
            <person name="Whittaker M."/>
            <person name="Farag I.F."/>
            <person name="Doudna J."/>
            <person name="Cate J.H.D."/>
            <person name="Banfield J.F."/>
        </authorList>
    </citation>
    <scope>NUCLEOTIDE SEQUENCE</scope>
    <source>
        <strain evidence="5">NC_groundwater_717_Ag_S-0.2um_59_8</strain>
    </source>
</reference>
<dbReference type="InterPro" id="IPR032823">
    <property type="entry name" value="BCA_ABC_TP_C"/>
</dbReference>
<dbReference type="GO" id="GO:1903805">
    <property type="term" value="P:L-valine import across plasma membrane"/>
    <property type="evidence" value="ECO:0007669"/>
    <property type="project" value="TreeGrafter"/>
</dbReference>
<dbReference type="CDD" id="cd03219">
    <property type="entry name" value="ABC_Mj1267_LivG_branched"/>
    <property type="match status" value="1"/>
</dbReference>
<dbReference type="InterPro" id="IPR003593">
    <property type="entry name" value="AAA+_ATPase"/>
</dbReference>
<dbReference type="GO" id="GO:0005304">
    <property type="term" value="F:L-valine transmembrane transporter activity"/>
    <property type="evidence" value="ECO:0007669"/>
    <property type="project" value="TreeGrafter"/>
</dbReference>
<dbReference type="GO" id="GO:0005524">
    <property type="term" value="F:ATP binding"/>
    <property type="evidence" value="ECO:0007669"/>
    <property type="project" value="UniProtKB-KW"/>
</dbReference>
<dbReference type="Pfam" id="PF00005">
    <property type="entry name" value="ABC_tran"/>
    <property type="match status" value="1"/>
</dbReference>
<evidence type="ECO:0000256" key="1">
    <source>
        <dbReference type="ARBA" id="ARBA00022448"/>
    </source>
</evidence>
<dbReference type="InterPro" id="IPR051120">
    <property type="entry name" value="ABC_AA/LPS_Transport"/>
</dbReference>
<feature type="domain" description="ABC transporter" evidence="4">
    <location>
        <begin position="4"/>
        <end position="238"/>
    </location>
</feature>
<dbReference type="GO" id="GO:0005886">
    <property type="term" value="C:plasma membrane"/>
    <property type="evidence" value="ECO:0007669"/>
    <property type="project" value="TreeGrafter"/>
</dbReference>
<dbReference type="SMART" id="SM00382">
    <property type="entry name" value="AAA"/>
    <property type="match status" value="1"/>
</dbReference>
<keyword evidence="3 5" id="KW-0067">ATP-binding</keyword>
<dbReference type="InterPro" id="IPR003439">
    <property type="entry name" value="ABC_transporter-like_ATP-bd"/>
</dbReference>
<keyword evidence="2" id="KW-0547">Nucleotide-binding</keyword>
<dbReference type="GO" id="GO:0015808">
    <property type="term" value="P:L-alanine transport"/>
    <property type="evidence" value="ECO:0007669"/>
    <property type="project" value="TreeGrafter"/>
</dbReference>
<dbReference type="GO" id="GO:0016887">
    <property type="term" value="F:ATP hydrolysis activity"/>
    <property type="evidence" value="ECO:0007669"/>
    <property type="project" value="InterPro"/>
</dbReference>
<dbReference type="PANTHER" id="PTHR45772:SF7">
    <property type="entry name" value="AMINO ACID ABC TRANSPORTER ATP-BINDING PROTEIN"/>
    <property type="match status" value="1"/>
</dbReference>
<evidence type="ECO:0000256" key="3">
    <source>
        <dbReference type="ARBA" id="ARBA00022840"/>
    </source>
</evidence>
<dbReference type="Proteomes" id="UP000741360">
    <property type="component" value="Unassembled WGS sequence"/>
</dbReference>
<organism evidence="5 6">
    <name type="scientific">Tectimicrobiota bacterium</name>
    <dbReference type="NCBI Taxonomy" id="2528274"/>
    <lineage>
        <taxon>Bacteria</taxon>
        <taxon>Pseudomonadati</taxon>
        <taxon>Nitrospinota/Tectimicrobiota group</taxon>
        <taxon>Candidatus Tectimicrobiota</taxon>
    </lineage>
</organism>